<reference evidence="5" key="1">
    <citation type="submission" date="2016-11" db="EMBL/GenBank/DDBJ databases">
        <authorList>
            <person name="Varghese N."/>
            <person name="Submissions S."/>
        </authorList>
    </citation>
    <scope>NUCLEOTIDE SEQUENCE [LARGE SCALE GENOMIC DNA]</scope>
    <source>
        <strain evidence="5">DSM 28223</strain>
    </source>
</reference>
<dbReference type="CDD" id="cd03316">
    <property type="entry name" value="MR_like"/>
    <property type="match status" value="1"/>
</dbReference>
<feature type="compositionally biased region" description="Basic and acidic residues" evidence="2">
    <location>
        <begin position="393"/>
        <end position="406"/>
    </location>
</feature>
<dbReference type="SMART" id="SM00922">
    <property type="entry name" value="MR_MLE"/>
    <property type="match status" value="1"/>
</dbReference>
<feature type="domain" description="Mandelate racemase/muconate lactonizing enzyme C-terminal" evidence="3">
    <location>
        <begin position="158"/>
        <end position="264"/>
    </location>
</feature>
<keyword evidence="5" id="KW-1185">Reference proteome</keyword>
<name>A0A1M5QEZ8_9RHOB</name>
<dbReference type="InterPro" id="IPR013341">
    <property type="entry name" value="Mandelate_racemase_N_dom"/>
</dbReference>
<dbReference type="Proteomes" id="UP000184211">
    <property type="component" value="Unassembled WGS sequence"/>
</dbReference>
<dbReference type="Gene3D" id="3.20.20.120">
    <property type="entry name" value="Enolase-like C-terminal domain"/>
    <property type="match status" value="1"/>
</dbReference>
<dbReference type="PROSITE" id="PS00909">
    <property type="entry name" value="MR_MLE_2"/>
    <property type="match status" value="1"/>
</dbReference>
<dbReference type="GO" id="GO:0009063">
    <property type="term" value="P:amino acid catabolic process"/>
    <property type="evidence" value="ECO:0007669"/>
    <property type="project" value="InterPro"/>
</dbReference>
<dbReference type="PANTHER" id="PTHR48080:SF2">
    <property type="entry name" value="D-GALACTONATE DEHYDRATASE"/>
    <property type="match status" value="1"/>
</dbReference>
<dbReference type="InterPro" id="IPR036849">
    <property type="entry name" value="Enolase-like_C_sf"/>
</dbReference>
<dbReference type="AlphaFoldDB" id="A0A1M5QEZ8"/>
<keyword evidence="1" id="KW-0456">Lyase</keyword>
<proteinExistence type="predicted"/>
<dbReference type="InterPro" id="IPR029017">
    <property type="entry name" value="Enolase-like_N"/>
</dbReference>
<evidence type="ECO:0000313" key="4">
    <source>
        <dbReference type="EMBL" id="SHH12755.1"/>
    </source>
</evidence>
<dbReference type="SUPFAM" id="SSF51604">
    <property type="entry name" value="Enolase C-terminal domain-like"/>
    <property type="match status" value="1"/>
</dbReference>
<dbReference type="InterPro" id="IPR013342">
    <property type="entry name" value="Mandelate_racemase_C"/>
</dbReference>
<dbReference type="InterPro" id="IPR029065">
    <property type="entry name" value="Enolase_C-like"/>
</dbReference>
<evidence type="ECO:0000256" key="2">
    <source>
        <dbReference type="SAM" id="MobiDB-lite"/>
    </source>
</evidence>
<organism evidence="4 5">
    <name type="scientific">Cognatishimia maritima</name>
    <dbReference type="NCBI Taxonomy" id="870908"/>
    <lineage>
        <taxon>Bacteria</taxon>
        <taxon>Pseudomonadati</taxon>
        <taxon>Pseudomonadota</taxon>
        <taxon>Alphaproteobacteria</taxon>
        <taxon>Rhodobacterales</taxon>
        <taxon>Paracoccaceae</taxon>
        <taxon>Cognatishimia</taxon>
    </lineage>
</organism>
<dbReference type="InterPro" id="IPR018110">
    <property type="entry name" value="Mandel_Rmase/mucon_lact_enz_CS"/>
</dbReference>
<evidence type="ECO:0000313" key="5">
    <source>
        <dbReference type="Proteomes" id="UP000184211"/>
    </source>
</evidence>
<dbReference type="PANTHER" id="PTHR48080">
    <property type="entry name" value="D-GALACTONATE DEHYDRATASE-RELATED"/>
    <property type="match status" value="1"/>
</dbReference>
<dbReference type="STRING" id="870908.SAMN04488044_1981"/>
<dbReference type="Pfam" id="PF02746">
    <property type="entry name" value="MR_MLE_N"/>
    <property type="match status" value="1"/>
</dbReference>
<dbReference type="InterPro" id="IPR034593">
    <property type="entry name" value="DgoD-like"/>
</dbReference>
<feature type="region of interest" description="Disordered" evidence="2">
    <location>
        <begin position="393"/>
        <end position="412"/>
    </location>
</feature>
<dbReference type="RefSeq" id="WP_242648568.1">
    <property type="nucleotide sequence ID" value="NZ_FQWM01000003.1"/>
</dbReference>
<dbReference type="SFLD" id="SFLDG00179">
    <property type="entry name" value="mandelate_racemase"/>
    <property type="match status" value="1"/>
</dbReference>
<dbReference type="EMBL" id="FQWM01000003">
    <property type="protein sequence ID" value="SHH12755.1"/>
    <property type="molecule type" value="Genomic_DNA"/>
</dbReference>
<accession>A0A1M5QEZ8</accession>
<protein>
    <submittedName>
        <fullName evidence="4">Galactonate dehydratase</fullName>
    </submittedName>
</protein>
<gene>
    <name evidence="4" type="ORF">SAMN04488044_1981</name>
</gene>
<dbReference type="PROSITE" id="PS00908">
    <property type="entry name" value="MR_MLE_1"/>
    <property type="match status" value="1"/>
</dbReference>
<sequence>MPDQTKIAPMSAAAPVETAILRKRTAAELAKIAGIETLIARVGLRNQLLVKITTEDGLVGWGESGLSGREKSVAATVEHYAGFLVGQDSRNIARIWQEAYRSQYFEGGRVLTAAISAIDIALYDLLGKRLEVPVYQLLGGKQRDVIPTFGTTMGKSIEQQLKDVTLLVDEGWICIRTYPGSFDDNDIFDPRATLAKTAEELIAIREKFGNSICLGVDMHHRYTIAEAADFCAMMPRGTLNFIEEPIRSETPEAYAMLRGMTDIPFAVGEEFASKWEAARFLDAGMTQYMRLDVSNIGGFTEAMKVAAMSERHYVDIMPHNPLGPVCTAASVHMSAAVPNFSWLETRQTAVEKLGYHDASLFPKQIEMKGPVYLLPEEPGLGIEVNEDALRSQTAEHVEGPHLKRPDGSVTNW</sequence>
<dbReference type="GO" id="GO:0000287">
    <property type="term" value="F:magnesium ion binding"/>
    <property type="evidence" value="ECO:0007669"/>
    <property type="project" value="UniProtKB-ARBA"/>
</dbReference>
<dbReference type="Pfam" id="PF13378">
    <property type="entry name" value="MR_MLE_C"/>
    <property type="match status" value="1"/>
</dbReference>
<dbReference type="SUPFAM" id="SSF54826">
    <property type="entry name" value="Enolase N-terminal domain-like"/>
    <property type="match status" value="1"/>
</dbReference>
<dbReference type="Gene3D" id="3.30.390.10">
    <property type="entry name" value="Enolase-like, N-terminal domain"/>
    <property type="match status" value="1"/>
</dbReference>
<dbReference type="GO" id="GO:0016829">
    <property type="term" value="F:lyase activity"/>
    <property type="evidence" value="ECO:0007669"/>
    <property type="project" value="UniProtKB-KW"/>
</dbReference>
<dbReference type="SFLD" id="SFLDS00001">
    <property type="entry name" value="Enolase"/>
    <property type="match status" value="1"/>
</dbReference>
<evidence type="ECO:0000256" key="1">
    <source>
        <dbReference type="ARBA" id="ARBA00023239"/>
    </source>
</evidence>
<evidence type="ECO:0000259" key="3">
    <source>
        <dbReference type="SMART" id="SM00922"/>
    </source>
</evidence>